<evidence type="ECO:0000256" key="2">
    <source>
        <dbReference type="ARBA" id="ARBA00022475"/>
    </source>
</evidence>
<accession>A0A941BEB7</accession>
<keyword evidence="4 6" id="KW-1133">Transmembrane helix</keyword>
<feature type="transmembrane region" description="Helical" evidence="6">
    <location>
        <begin position="747"/>
        <end position="770"/>
    </location>
</feature>
<name>A0A941BEB7_9ACTN</name>
<dbReference type="Pfam" id="PF02687">
    <property type="entry name" value="FtsX"/>
    <property type="match status" value="2"/>
</dbReference>
<feature type="transmembrane region" description="Helical" evidence="6">
    <location>
        <begin position="247"/>
        <end position="272"/>
    </location>
</feature>
<gene>
    <name evidence="8" type="ORF">J8N05_19595</name>
</gene>
<evidence type="ECO:0000259" key="7">
    <source>
        <dbReference type="Pfam" id="PF02687"/>
    </source>
</evidence>
<evidence type="ECO:0000256" key="1">
    <source>
        <dbReference type="ARBA" id="ARBA00004651"/>
    </source>
</evidence>
<comment type="caution">
    <text evidence="8">The sequence shown here is derived from an EMBL/GenBank/DDBJ whole genome shotgun (WGS) entry which is preliminary data.</text>
</comment>
<keyword evidence="9" id="KW-1185">Reference proteome</keyword>
<feature type="transmembrane region" description="Helical" evidence="6">
    <location>
        <begin position="420"/>
        <end position="442"/>
    </location>
</feature>
<feature type="domain" description="ABC3 transporter permease C-terminal" evidence="7">
    <location>
        <begin position="664"/>
        <end position="766"/>
    </location>
</feature>
<dbReference type="Proteomes" id="UP000677413">
    <property type="component" value="Unassembled WGS sequence"/>
</dbReference>
<dbReference type="AlphaFoldDB" id="A0A941BEB7"/>
<feature type="transmembrane region" description="Helical" evidence="6">
    <location>
        <begin position="340"/>
        <end position="358"/>
    </location>
</feature>
<feature type="transmembrane region" description="Helical" evidence="6">
    <location>
        <begin position="298"/>
        <end position="319"/>
    </location>
</feature>
<dbReference type="EMBL" id="JAGPYQ010000001">
    <property type="protein sequence ID" value="MBQ0850394.1"/>
    <property type="molecule type" value="Genomic_DNA"/>
</dbReference>
<feature type="transmembrane region" description="Helical" evidence="6">
    <location>
        <begin position="201"/>
        <end position="226"/>
    </location>
</feature>
<dbReference type="RefSeq" id="WP_210884532.1">
    <property type="nucleotide sequence ID" value="NZ_JAGPYQ010000001.1"/>
</dbReference>
<comment type="subcellular location">
    <subcellularLocation>
        <location evidence="1">Cell membrane</location>
        <topology evidence="1">Multi-pass membrane protein</topology>
    </subcellularLocation>
</comment>
<evidence type="ECO:0000256" key="6">
    <source>
        <dbReference type="SAM" id="Phobius"/>
    </source>
</evidence>
<feature type="domain" description="ABC3 transporter permease C-terminal" evidence="7">
    <location>
        <begin position="209"/>
        <end position="315"/>
    </location>
</feature>
<feature type="transmembrane region" description="Helical" evidence="6">
    <location>
        <begin position="655"/>
        <end position="679"/>
    </location>
</feature>
<evidence type="ECO:0000313" key="9">
    <source>
        <dbReference type="Proteomes" id="UP000677413"/>
    </source>
</evidence>
<proteinExistence type="predicted"/>
<evidence type="ECO:0000256" key="4">
    <source>
        <dbReference type="ARBA" id="ARBA00022989"/>
    </source>
</evidence>
<feature type="transmembrane region" description="Helical" evidence="6">
    <location>
        <begin position="706"/>
        <end position="735"/>
    </location>
</feature>
<reference evidence="8 9" key="1">
    <citation type="submission" date="2021-04" db="EMBL/GenBank/DDBJ databases">
        <authorList>
            <person name="Tang X."/>
            <person name="Zhou X."/>
            <person name="Chen X."/>
            <person name="Cernava T."/>
            <person name="Zhang C."/>
        </authorList>
    </citation>
    <scope>NUCLEOTIDE SEQUENCE [LARGE SCALE GENOMIC DNA]</scope>
    <source>
        <strain evidence="8 9">BH-SS-21</strain>
    </source>
</reference>
<keyword evidence="2" id="KW-1003">Cell membrane</keyword>
<evidence type="ECO:0000256" key="5">
    <source>
        <dbReference type="ARBA" id="ARBA00023136"/>
    </source>
</evidence>
<evidence type="ECO:0000313" key="8">
    <source>
        <dbReference type="EMBL" id="MBQ0850394.1"/>
    </source>
</evidence>
<sequence>MNPRLQRRFGGLRALGLGARFALSGGRESTVRAALMAIGVGLGVAMLLLAASVPTARHHRDERTHARIDVNLDDRAIDASDHTVLIDDMDTVFRGKEIRGRMVQPEGSAAPLPPGLQRFPRPGEMIVSPALNRLLTSSGSDLLRERLAHPVAGEVGDAGLLDPGEYVFYLGGDHLVAGVGDTRRLDHFGKTYPRKPLSPELVLLGIAGIVVLLVPIGVFIAAAVRFGGEHRDRRLAALRLIGADRRMTATVAAGEAALSTLAGTVLGAALFLTGRQFSELVEIQGLSVFTEDLTPEPVLVLLTVVAVFALSLLVTRLSMHKVSVEPLGVVRRSAGTTRRLWWRIALPVLGLVVLRVIVQNPSGLHGGSGVALVAVGMLALLVGVTAVMPWTVERLTRLCGGYGPLSWQLALRRMQLSSEAATRSVNGIAVAVAGAVALQTLFTGLAHTPADSAARPADRSPASHTRIGVARLDSGAGNTAAYAPAFAATPGVQEAVGFAELSVSPPDGGFSQTVRIADCAQLRRLASLPSCSDGDAFLTAPPGTDRAHDLTTWKAGTTLRVDADGSRWKTPRITATAPATSADPADDAAERILLATPGAAGPTVTTHAVSTVRLTCTTTTEDVQDRVRTTAAKLDPSFAVDFPGQPKGDAALDGIWRALLAGVAAVLLLIAASMLLGALEQIRDRARVLAVLSAFGTRRRTLAGSVLWQTALPVGLGLLVAGLIGTTLGGTLLGIVGRPVVHNWSTLLAIAGIGAVASVGVTLLTLPTLWRSTRPQGLRHE</sequence>
<dbReference type="GO" id="GO:0005886">
    <property type="term" value="C:plasma membrane"/>
    <property type="evidence" value="ECO:0007669"/>
    <property type="project" value="UniProtKB-SubCell"/>
</dbReference>
<organism evidence="8 9">
    <name type="scientific">Streptomyces liliiviolaceus</name>
    <dbReference type="NCBI Taxonomy" id="2823109"/>
    <lineage>
        <taxon>Bacteria</taxon>
        <taxon>Bacillati</taxon>
        <taxon>Actinomycetota</taxon>
        <taxon>Actinomycetes</taxon>
        <taxon>Kitasatosporales</taxon>
        <taxon>Streptomycetaceae</taxon>
        <taxon>Streptomyces</taxon>
    </lineage>
</organism>
<dbReference type="InterPro" id="IPR003838">
    <property type="entry name" value="ABC3_permease_C"/>
</dbReference>
<feature type="transmembrane region" description="Helical" evidence="6">
    <location>
        <begin position="33"/>
        <end position="53"/>
    </location>
</feature>
<feature type="transmembrane region" description="Helical" evidence="6">
    <location>
        <begin position="370"/>
        <end position="392"/>
    </location>
</feature>
<keyword evidence="3 6" id="KW-0812">Transmembrane</keyword>
<protein>
    <submittedName>
        <fullName evidence="8">ABC transporter permease</fullName>
    </submittedName>
</protein>
<evidence type="ECO:0000256" key="3">
    <source>
        <dbReference type="ARBA" id="ARBA00022692"/>
    </source>
</evidence>
<keyword evidence="5 6" id="KW-0472">Membrane</keyword>